<organism evidence="6 7">
    <name type="scientific">Microbispora bryophytorum subsp. camponoti</name>
    <dbReference type="NCBI Taxonomy" id="1677852"/>
    <lineage>
        <taxon>Bacteria</taxon>
        <taxon>Bacillati</taxon>
        <taxon>Actinomycetota</taxon>
        <taxon>Actinomycetes</taxon>
        <taxon>Streptosporangiales</taxon>
        <taxon>Streptosporangiaceae</taxon>
        <taxon>Microbispora</taxon>
    </lineage>
</organism>
<evidence type="ECO:0000256" key="4">
    <source>
        <dbReference type="SAM" id="MobiDB-lite"/>
    </source>
</evidence>
<dbReference type="SUPFAM" id="SSF50249">
    <property type="entry name" value="Nucleic acid-binding proteins"/>
    <property type="match status" value="2"/>
</dbReference>
<keyword evidence="7" id="KW-1185">Reference proteome</keyword>
<evidence type="ECO:0000313" key="6">
    <source>
        <dbReference type="EMBL" id="MBD3143675.1"/>
    </source>
</evidence>
<name>A0ABR8KY80_9ACTN</name>
<dbReference type="InterPro" id="IPR012340">
    <property type="entry name" value="NA-bd_OB-fold"/>
</dbReference>
<dbReference type="SMART" id="SM00316">
    <property type="entry name" value="S1"/>
    <property type="match status" value="2"/>
</dbReference>
<accession>A0ABR8KY80</accession>
<evidence type="ECO:0000256" key="2">
    <source>
        <dbReference type="ARBA" id="ARBA00022980"/>
    </source>
</evidence>
<feature type="compositionally biased region" description="Basic and acidic residues" evidence="4">
    <location>
        <begin position="1"/>
        <end position="15"/>
    </location>
</feature>
<proteinExistence type="inferred from homology"/>
<evidence type="ECO:0000313" key="7">
    <source>
        <dbReference type="Proteomes" id="UP000653231"/>
    </source>
</evidence>
<dbReference type="Gene3D" id="2.40.50.140">
    <property type="entry name" value="Nucleic acid-binding proteins"/>
    <property type="match status" value="2"/>
</dbReference>
<protein>
    <submittedName>
        <fullName evidence="6">S1 RNA-binding domain-containing protein</fullName>
    </submittedName>
</protein>
<feature type="region of interest" description="Disordered" evidence="4">
    <location>
        <begin position="1"/>
        <end position="20"/>
    </location>
</feature>
<dbReference type="Proteomes" id="UP000653231">
    <property type="component" value="Unassembled WGS sequence"/>
</dbReference>
<keyword evidence="3" id="KW-0687">Ribonucleoprotein</keyword>
<comment type="caution">
    <text evidence="6">The sequence shown here is derived from an EMBL/GenBank/DDBJ whole genome shotgun (WGS) entry which is preliminary data.</text>
</comment>
<dbReference type="PANTHER" id="PTHR10724">
    <property type="entry name" value="30S RIBOSOMAL PROTEIN S1"/>
    <property type="match status" value="1"/>
</dbReference>
<dbReference type="EMBL" id="JACXRZ010000006">
    <property type="protein sequence ID" value="MBD3143675.1"/>
    <property type="molecule type" value="Genomic_DNA"/>
</dbReference>
<comment type="similarity">
    <text evidence="1">Belongs to the bacterial ribosomal protein bS1 family.</text>
</comment>
<feature type="domain" description="S1 motif" evidence="5">
    <location>
        <begin position="35"/>
        <end position="104"/>
    </location>
</feature>
<dbReference type="InterPro" id="IPR003029">
    <property type="entry name" value="S1_domain"/>
</dbReference>
<dbReference type="RefSeq" id="WP_191051470.1">
    <property type="nucleotide sequence ID" value="NZ_JBHSQM010000012.1"/>
</dbReference>
<dbReference type="InterPro" id="IPR050437">
    <property type="entry name" value="Ribos_protein_bS1-like"/>
</dbReference>
<evidence type="ECO:0000256" key="1">
    <source>
        <dbReference type="ARBA" id="ARBA00006767"/>
    </source>
</evidence>
<feature type="domain" description="S1 motif" evidence="5">
    <location>
        <begin position="119"/>
        <end position="184"/>
    </location>
</feature>
<dbReference type="PROSITE" id="PS50126">
    <property type="entry name" value="S1"/>
    <property type="match status" value="2"/>
</dbReference>
<dbReference type="PANTHER" id="PTHR10724:SF7">
    <property type="entry name" value="SMALL RIBOSOMAL SUBUNIT PROTEIN BS1C"/>
    <property type="match status" value="1"/>
</dbReference>
<dbReference type="Pfam" id="PF00575">
    <property type="entry name" value="S1"/>
    <property type="match status" value="2"/>
</dbReference>
<keyword evidence="2" id="KW-0689">Ribosomal protein</keyword>
<evidence type="ECO:0000256" key="3">
    <source>
        <dbReference type="ARBA" id="ARBA00023274"/>
    </source>
</evidence>
<evidence type="ECO:0000259" key="5">
    <source>
        <dbReference type="PROSITE" id="PS50126"/>
    </source>
</evidence>
<reference evidence="6 7" key="1">
    <citation type="submission" date="2020-09" db="EMBL/GenBank/DDBJ databases">
        <title>Actinomycete isolated from the Camponotus japonicus Mayr.</title>
        <authorList>
            <person name="Gong X."/>
        </authorList>
    </citation>
    <scope>NUCLEOTIDE SEQUENCE [LARGE SCALE GENOMIC DNA]</scope>
    <source>
        <strain evidence="6 7">2C-HV3</strain>
    </source>
</reference>
<sequence length="188" mass="20561">MTPEELLARRPRSDDTPNPALNERELAFLRTLRRGQVITGRVIEIADFGVTFVDIGGFAAVINVPELSWRRIDRPADVVAVGQEVTAEVLDVDVERGRVPLSLKALHADPLIDLQQQIGRMVTGPVTKVAPIGAFVRVEDGTKGAEGFVPGSELADRDVKPGDVLTVEIVRVDVTRRRIELALRTARA</sequence>
<gene>
    <name evidence="6" type="ORF">IEQ31_10860</name>
</gene>